<protein>
    <submittedName>
        <fullName evidence="2">Hypothetical secreted peptide 1191</fullName>
    </submittedName>
</protein>
<evidence type="ECO:0000313" key="2">
    <source>
        <dbReference type="EMBL" id="DAA34612.1"/>
    </source>
</evidence>
<accession>F0J9T7</accession>
<organism evidence="2">
    <name type="scientific">Amblyomma variegatum</name>
    <name type="common">Tropical bont tick</name>
    <dbReference type="NCBI Taxonomy" id="34610"/>
    <lineage>
        <taxon>Eukaryota</taxon>
        <taxon>Metazoa</taxon>
        <taxon>Ecdysozoa</taxon>
        <taxon>Arthropoda</taxon>
        <taxon>Chelicerata</taxon>
        <taxon>Arachnida</taxon>
        <taxon>Acari</taxon>
        <taxon>Parasitiformes</taxon>
        <taxon>Ixodida</taxon>
        <taxon>Ixodoidea</taxon>
        <taxon>Ixodidae</taxon>
        <taxon>Amblyomminae</taxon>
        <taxon>Amblyomma</taxon>
    </lineage>
</organism>
<dbReference type="EMBL" id="BK007638">
    <property type="protein sequence ID" value="DAA34612.1"/>
    <property type="molecule type" value="mRNA"/>
</dbReference>
<feature type="compositionally biased region" description="Basic and acidic residues" evidence="1">
    <location>
        <begin position="26"/>
        <end position="35"/>
    </location>
</feature>
<sequence>MPSAIALLSGAVYLGVGRLRSRRQHAPVERSEQRHGRSGAALPQVPRSSRRPLPRRRR</sequence>
<feature type="region of interest" description="Disordered" evidence="1">
    <location>
        <begin position="19"/>
        <end position="58"/>
    </location>
</feature>
<dbReference type="AlphaFoldDB" id="F0J9T7"/>
<evidence type="ECO:0000256" key="1">
    <source>
        <dbReference type="SAM" id="MobiDB-lite"/>
    </source>
</evidence>
<reference evidence="2" key="1">
    <citation type="journal article" date="2011" name="BMC Genomics">
        <title>A further insight into the sialome of the tropical bont tick, Amblyomma variegatum.</title>
        <authorList>
            <person name="Ribeiro J.M."/>
            <person name="Anderson J.M."/>
            <person name="Manoukis N.C."/>
            <person name="Meng Z."/>
            <person name="Francishetti I.M."/>
        </authorList>
    </citation>
    <scope>NUCLEOTIDE SEQUENCE</scope>
    <source>
        <strain evidence="2">Amb_var-1191</strain>
        <tissue evidence="2">Salivary gland</tissue>
    </source>
</reference>
<name>F0J9T7_AMBVA</name>
<proteinExistence type="evidence at transcript level"/>
<feature type="compositionally biased region" description="Basic residues" evidence="1">
    <location>
        <begin position="48"/>
        <end position="58"/>
    </location>
</feature>